<comment type="similarity">
    <text evidence="1">Belongs to the universal ribosomal protein uL24 family.</text>
</comment>
<dbReference type="GO" id="GO:0006412">
    <property type="term" value="P:translation"/>
    <property type="evidence" value="ECO:0007669"/>
    <property type="project" value="InterPro"/>
</dbReference>
<dbReference type="NCBIfam" id="TIGR01080">
    <property type="entry name" value="rplX_A_E"/>
    <property type="match status" value="1"/>
</dbReference>
<evidence type="ECO:0000256" key="3">
    <source>
        <dbReference type="ARBA" id="ARBA00023274"/>
    </source>
</evidence>
<dbReference type="Pfam" id="PF16906">
    <property type="entry name" value="Ribosomal_L26"/>
    <property type="match status" value="1"/>
</dbReference>
<dbReference type="InterPro" id="IPR005756">
    <property type="entry name" value="Ribosomal_uL24_euk/arc"/>
</dbReference>
<organism evidence="4 5">
    <name type="scientific">Olea europaea subsp. europaea</name>
    <dbReference type="NCBI Taxonomy" id="158383"/>
    <lineage>
        <taxon>Eukaryota</taxon>
        <taxon>Viridiplantae</taxon>
        <taxon>Streptophyta</taxon>
        <taxon>Embryophyta</taxon>
        <taxon>Tracheophyta</taxon>
        <taxon>Spermatophyta</taxon>
        <taxon>Magnoliopsida</taxon>
        <taxon>eudicotyledons</taxon>
        <taxon>Gunneridae</taxon>
        <taxon>Pentapetalae</taxon>
        <taxon>asterids</taxon>
        <taxon>lamiids</taxon>
        <taxon>Lamiales</taxon>
        <taxon>Oleaceae</taxon>
        <taxon>Oleeae</taxon>
        <taxon>Olea</taxon>
    </lineage>
</organism>
<dbReference type="Gramene" id="OE9A005737T1">
    <property type="protein sequence ID" value="OE9A005737C1"/>
    <property type="gene ID" value="OE9A005737"/>
</dbReference>
<dbReference type="PANTHER" id="PTHR11143">
    <property type="entry name" value="60S RIBOSOMAL PROTEIN L26 FAMILY MEMBER"/>
    <property type="match status" value="1"/>
</dbReference>
<evidence type="ECO:0000313" key="4">
    <source>
        <dbReference type="EMBL" id="CAA2960981.1"/>
    </source>
</evidence>
<comment type="caution">
    <text evidence="4">The sequence shown here is derived from an EMBL/GenBank/DDBJ whole genome shotgun (WGS) entry which is preliminary data.</text>
</comment>
<dbReference type="InterPro" id="IPR014722">
    <property type="entry name" value="Rib_uL2_dom2"/>
</dbReference>
<dbReference type="InterPro" id="IPR008991">
    <property type="entry name" value="Translation_prot_SH3-like_sf"/>
</dbReference>
<accession>A0A8S0Q863</accession>
<protein>
    <submittedName>
        <fullName evidence="4">60S ribosomal L26-1</fullName>
    </submittedName>
</protein>
<dbReference type="Proteomes" id="UP000594638">
    <property type="component" value="Unassembled WGS sequence"/>
</dbReference>
<dbReference type="OrthoDB" id="1688503at2759"/>
<gene>
    <name evidence="4" type="ORF">OLEA9_A005737</name>
</gene>
<dbReference type="GO" id="GO:0015934">
    <property type="term" value="C:large ribosomal subunit"/>
    <property type="evidence" value="ECO:0007669"/>
    <property type="project" value="InterPro"/>
</dbReference>
<evidence type="ECO:0000256" key="1">
    <source>
        <dbReference type="ARBA" id="ARBA00010618"/>
    </source>
</evidence>
<reference evidence="4 5" key="1">
    <citation type="submission" date="2019-12" db="EMBL/GenBank/DDBJ databases">
        <authorList>
            <person name="Alioto T."/>
            <person name="Alioto T."/>
            <person name="Gomez Garrido J."/>
        </authorList>
    </citation>
    <scope>NUCLEOTIDE SEQUENCE [LARGE SCALE GENOMIC DNA]</scope>
</reference>
<dbReference type="GO" id="GO:0003735">
    <property type="term" value="F:structural constituent of ribosome"/>
    <property type="evidence" value="ECO:0007669"/>
    <property type="project" value="EnsemblPlants"/>
</dbReference>
<evidence type="ECO:0000256" key="2">
    <source>
        <dbReference type="ARBA" id="ARBA00022980"/>
    </source>
</evidence>
<dbReference type="EMBL" id="CACTIH010000478">
    <property type="protein sequence ID" value="CAA2960981.1"/>
    <property type="molecule type" value="Genomic_DNA"/>
</dbReference>
<dbReference type="Gene3D" id="2.30.30.30">
    <property type="match status" value="1"/>
</dbReference>
<keyword evidence="5" id="KW-1185">Reference proteome</keyword>
<name>A0A8S0Q863_OLEEU</name>
<sequence>MKHNAGVSSSRRKNRKPHFTVPSSVHCVLMSAPLSSDLKTKYNVCSMPVRKDDEAQVVRAYEQSHSEVSRNNGALTLTRSNDRTQITGRTTFVESASSFWTRFASVCKCYAFASTWYCEIHDRFKFSITHIRELQ</sequence>
<dbReference type="GO" id="GO:0003729">
    <property type="term" value="F:mRNA binding"/>
    <property type="evidence" value="ECO:0007669"/>
    <property type="project" value="EnsemblPlants"/>
</dbReference>
<dbReference type="AlphaFoldDB" id="A0A8S0Q863"/>
<dbReference type="SUPFAM" id="SSF50104">
    <property type="entry name" value="Translation proteins SH3-like domain"/>
    <property type="match status" value="1"/>
</dbReference>
<evidence type="ECO:0000313" key="5">
    <source>
        <dbReference type="Proteomes" id="UP000594638"/>
    </source>
</evidence>
<proteinExistence type="inferred from homology"/>
<keyword evidence="2" id="KW-0689">Ribosomal protein</keyword>
<keyword evidence="3" id="KW-0687">Ribonucleoprotein</keyword>